<protein>
    <submittedName>
        <fullName evidence="1">Uncharacterized protein</fullName>
    </submittedName>
</protein>
<dbReference type="Proteomes" id="UP001303473">
    <property type="component" value="Unassembled WGS sequence"/>
</dbReference>
<reference evidence="2" key="1">
    <citation type="journal article" date="2023" name="Mol. Phylogenet. Evol.">
        <title>Genome-scale phylogeny and comparative genomics of the fungal order Sordariales.</title>
        <authorList>
            <person name="Hensen N."/>
            <person name="Bonometti L."/>
            <person name="Westerberg I."/>
            <person name="Brannstrom I.O."/>
            <person name="Guillou S."/>
            <person name="Cros-Aarteil S."/>
            <person name="Calhoun S."/>
            <person name="Haridas S."/>
            <person name="Kuo A."/>
            <person name="Mondo S."/>
            <person name="Pangilinan J."/>
            <person name="Riley R."/>
            <person name="LaButti K."/>
            <person name="Andreopoulos B."/>
            <person name="Lipzen A."/>
            <person name="Chen C."/>
            <person name="Yan M."/>
            <person name="Daum C."/>
            <person name="Ng V."/>
            <person name="Clum A."/>
            <person name="Steindorff A."/>
            <person name="Ohm R.A."/>
            <person name="Martin F."/>
            <person name="Silar P."/>
            <person name="Natvig D.O."/>
            <person name="Lalanne C."/>
            <person name="Gautier V."/>
            <person name="Ament-Velasquez S.L."/>
            <person name="Kruys A."/>
            <person name="Hutchinson M.I."/>
            <person name="Powell A.J."/>
            <person name="Barry K."/>
            <person name="Miller A.N."/>
            <person name="Grigoriev I.V."/>
            <person name="Debuchy R."/>
            <person name="Gladieux P."/>
            <person name="Hiltunen Thoren M."/>
            <person name="Johannesson H."/>
        </authorList>
    </citation>
    <scope>NUCLEOTIDE SEQUENCE [LARGE SCALE GENOMIC DNA]</scope>
    <source>
        <strain evidence="2">CBS 340.73</strain>
    </source>
</reference>
<gene>
    <name evidence="1" type="ORF">QBC46DRAFT_401315</name>
</gene>
<dbReference type="EMBL" id="MU854075">
    <property type="protein sequence ID" value="KAK3933766.1"/>
    <property type="molecule type" value="Genomic_DNA"/>
</dbReference>
<sequence length="202" mass="22988">MPGTSSFTPEDLVRDLEAEHQTYSDQYYPLHKKKEDLIKRCVALVEADGSSIKETRKKRARTILVDLWTHVPEVFFLCASKLTPTKLGNLTATGYMEVVSKWWDSVSHPQGLTNALDRHSNILPRISRDRREIRLRLKAEDLLSMFSAEFGNQDLEISLPFSGTPLPFVRIASSDEKYVKIELSCVLANTILWQHQSRGGSL</sequence>
<dbReference type="AlphaFoldDB" id="A0AAN6MUK1"/>
<accession>A0AAN6MUK1</accession>
<evidence type="ECO:0000313" key="1">
    <source>
        <dbReference type="EMBL" id="KAK3933766.1"/>
    </source>
</evidence>
<proteinExistence type="predicted"/>
<name>A0AAN6MUK1_9PEZI</name>
<keyword evidence="2" id="KW-1185">Reference proteome</keyword>
<organism evidence="1 2">
    <name type="scientific">Diplogelasinospora grovesii</name>
    <dbReference type="NCBI Taxonomy" id="303347"/>
    <lineage>
        <taxon>Eukaryota</taxon>
        <taxon>Fungi</taxon>
        <taxon>Dikarya</taxon>
        <taxon>Ascomycota</taxon>
        <taxon>Pezizomycotina</taxon>
        <taxon>Sordariomycetes</taxon>
        <taxon>Sordariomycetidae</taxon>
        <taxon>Sordariales</taxon>
        <taxon>Diplogelasinosporaceae</taxon>
        <taxon>Diplogelasinospora</taxon>
    </lineage>
</organism>
<evidence type="ECO:0000313" key="2">
    <source>
        <dbReference type="Proteomes" id="UP001303473"/>
    </source>
</evidence>
<comment type="caution">
    <text evidence="1">The sequence shown here is derived from an EMBL/GenBank/DDBJ whole genome shotgun (WGS) entry which is preliminary data.</text>
</comment>